<proteinExistence type="predicted"/>
<dbReference type="Pfam" id="PF13302">
    <property type="entry name" value="Acetyltransf_3"/>
    <property type="match status" value="1"/>
</dbReference>
<dbReference type="Gene3D" id="3.40.630.30">
    <property type="match status" value="1"/>
</dbReference>
<dbReference type="Proteomes" id="UP000007842">
    <property type="component" value="Chromosome"/>
</dbReference>
<evidence type="ECO:0000313" key="2">
    <source>
        <dbReference type="EMBL" id="AEW97947.1"/>
    </source>
</evidence>
<keyword evidence="2" id="KW-0808">Transferase</keyword>
<dbReference type="InterPro" id="IPR016181">
    <property type="entry name" value="Acyl_CoA_acyltransferase"/>
</dbReference>
<feature type="domain" description="N-acetyltransferase" evidence="1">
    <location>
        <begin position="28"/>
        <end position="192"/>
    </location>
</feature>
<dbReference type="GO" id="GO:0005737">
    <property type="term" value="C:cytoplasm"/>
    <property type="evidence" value="ECO:0007669"/>
    <property type="project" value="TreeGrafter"/>
</dbReference>
<reference evidence="3" key="1">
    <citation type="submission" date="2011-12" db="EMBL/GenBank/DDBJ databases">
        <title>Complete genome sequence of Streptomyces cattleya strain DSM 46488.</title>
        <authorList>
            <person name="Ou H.-Y."/>
            <person name="Li P."/>
            <person name="Zhao C."/>
            <person name="O'Hagan D."/>
            <person name="Deng Z."/>
        </authorList>
    </citation>
    <scope>NUCLEOTIDE SEQUENCE [LARGE SCALE GENOMIC DNA]</scope>
    <source>
        <strain evidence="3">ATCC 35852 / DSM 46488 / JCM 4925 / NBRC 14057 / NRRL 8057</strain>
    </source>
</reference>
<keyword evidence="3" id="KW-1185">Reference proteome</keyword>
<dbReference type="AlphaFoldDB" id="G8X179"/>
<dbReference type="PANTHER" id="PTHR43441">
    <property type="entry name" value="RIBOSOMAL-PROTEIN-SERINE ACETYLTRANSFERASE"/>
    <property type="match status" value="1"/>
</dbReference>
<dbReference type="RefSeq" id="WP_014628731.1">
    <property type="nucleotide sequence ID" value="NC_016111.1"/>
</dbReference>
<gene>
    <name evidence="2" type="ordered locus">SCATT_55760</name>
</gene>
<dbReference type="InterPro" id="IPR000182">
    <property type="entry name" value="GNAT_dom"/>
</dbReference>
<accession>G8X179</accession>
<dbReference type="PROSITE" id="PS51186">
    <property type="entry name" value="GNAT"/>
    <property type="match status" value="1"/>
</dbReference>
<dbReference type="HOGENOM" id="CLU_013985_3_4_11"/>
<dbReference type="EMBL" id="CP003219">
    <property type="protein sequence ID" value="AEW97947.1"/>
    <property type="molecule type" value="Genomic_DNA"/>
</dbReference>
<dbReference type="GO" id="GO:1990189">
    <property type="term" value="F:protein N-terminal-serine acetyltransferase activity"/>
    <property type="evidence" value="ECO:0007669"/>
    <property type="project" value="TreeGrafter"/>
</dbReference>
<dbReference type="KEGG" id="scy:SCATT_55760"/>
<organism evidence="2 3">
    <name type="scientific">Streptantibioticus cattleyicolor (strain ATCC 35852 / DSM 46488 / JCM 4925 / NBRC 14057 / NRRL 8057)</name>
    <name type="common">Streptomyces cattleya</name>
    <dbReference type="NCBI Taxonomy" id="1003195"/>
    <lineage>
        <taxon>Bacteria</taxon>
        <taxon>Bacillati</taxon>
        <taxon>Actinomycetota</taxon>
        <taxon>Actinomycetes</taxon>
        <taxon>Kitasatosporales</taxon>
        <taxon>Streptomycetaceae</taxon>
        <taxon>Streptantibioticus</taxon>
    </lineage>
</organism>
<sequence length="195" mass="21389">MTSSIPPVVAAGRMARGEQPVLGLSDGEELRPWRAEDAGVLAASCGDPAIRQWNRTPALTIREAEERIDNWRRRWWAEERAVWAIARRGGEVLGLIGVGDIDLGRGGGELFYWLLPAGQGGGTMTRAVLRVARWALDEVGLHRLVITHSVANPASCRVAEATGFRLEGTMRGALLHADGWHDEHLHARLQGDPWP</sequence>
<dbReference type="eggNOG" id="COG1670">
    <property type="taxonomic scope" value="Bacteria"/>
</dbReference>
<name>G8X179_STREN</name>
<evidence type="ECO:0000313" key="3">
    <source>
        <dbReference type="Proteomes" id="UP000007842"/>
    </source>
</evidence>
<dbReference type="STRING" id="1003195.SCATT_55760"/>
<dbReference type="PATRIC" id="fig|1003195.29.peg.5558"/>
<dbReference type="SUPFAM" id="SSF55729">
    <property type="entry name" value="Acyl-CoA N-acyltransferases (Nat)"/>
    <property type="match status" value="1"/>
</dbReference>
<evidence type="ECO:0000259" key="1">
    <source>
        <dbReference type="PROSITE" id="PS51186"/>
    </source>
</evidence>
<dbReference type="GO" id="GO:0008999">
    <property type="term" value="F:protein-N-terminal-alanine acetyltransferase activity"/>
    <property type="evidence" value="ECO:0007669"/>
    <property type="project" value="TreeGrafter"/>
</dbReference>
<dbReference type="OrthoDB" id="2061990at2"/>
<dbReference type="InterPro" id="IPR051908">
    <property type="entry name" value="Ribosomal_N-acetyltransferase"/>
</dbReference>
<dbReference type="PANTHER" id="PTHR43441:SF10">
    <property type="entry name" value="ACETYLTRANSFERASE"/>
    <property type="match status" value="1"/>
</dbReference>
<protein>
    <submittedName>
        <fullName evidence="2">Acetyltransferase</fullName>
    </submittedName>
</protein>